<comment type="catalytic activity">
    <reaction evidence="9">
        <text>Release of signal peptides from bacterial membrane prolipoproteins. Hydrolyzes -Xaa-Yaa-Zaa-|-(S,diacylglyceryl)Cys-, in which Xaa is hydrophobic (preferably Leu), and Yaa (Ala or Ser) and Zaa (Gly or Ala) have small, neutral side chains.</text>
        <dbReference type="EC" id="3.4.23.36"/>
    </reaction>
</comment>
<dbReference type="PATRIC" id="fig|1359168.3.peg.406"/>
<dbReference type="PANTHER" id="PTHR33695">
    <property type="entry name" value="LIPOPROTEIN SIGNAL PEPTIDASE"/>
    <property type="match status" value="1"/>
</dbReference>
<keyword evidence="4 9" id="KW-0812">Transmembrane</keyword>
<evidence type="ECO:0000256" key="6">
    <source>
        <dbReference type="ARBA" id="ARBA00022801"/>
    </source>
</evidence>
<dbReference type="PANTHER" id="PTHR33695:SF1">
    <property type="entry name" value="LIPOPROTEIN SIGNAL PEPTIDASE"/>
    <property type="match status" value="1"/>
</dbReference>
<dbReference type="EC" id="3.4.23.36" evidence="9"/>
<dbReference type="GO" id="GO:0004190">
    <property type="term" value="F:aspartic-type endopeptidase activity"/>
    <property type="evidence" value="ECO:0007669"/>
    <property type="project" value="UniProtKB-UniRule"/>
</dbReference>
<feature type="active site" evidence="9">
    <location>
        <position position="140"/>
    </location>
</feature>
<comment type="pathway">
    <text evidence="9">Protein modification; lipoprotein biosynthesis (signal peptide cleavage).</text>
</comment>
<evidence type="ECO:0000313" key="11">
    <source>
        <dbReference type="EMBL" id="KJV55653.1"/>
    </source>
</evidence>
<keyword evidence="3 9" id="KW-0645">Protease</keyword>
<dbReference type="NCBIfam" id="TIGR00077">
    <property type="entry name" value="lspA"/>
    <property type="match status" value="1"/>
</dbReference>
<name>A0A0F3MIR9_9RICK</name>
<dbReference type="AlphaFoldDB" id="A0A0F3MIR9"/>
<evidence type="ECO:0000256" key="3">
    <source>
        <dbReference type="ARBA" id="ARBA00022670"/>
    </source>
</evidence>
<dbReference type="HAMAP" id="MF_00161">
    <property type="entry name" value="LspA"/>
    <property type="match status" value="1"/>
</dbReference>
<feature type="transmembrane region" description="Helical" evidence="9">
    <location>
        <begin position="104"/>
        <end position="125"/>
    </location>
</feature>
<dbReference type="EMBL" id="LANP01000019">
    <property type="protein sequence ID" value="KJV55653.1"/>
    <property type="molecule type" value="Genomic_DNA"/>
</dbReference>
<evidence type="ECO:0000256" key="2">
    <source>
        <dbReference type="ARBA" id="ARBA00022475"/>
    </source>
</evidence>
<dbReference type="Pfam" id="PF01252">
    <property type="entry name" value="Peptidase_A8"/>
    <property type="match status" value="1"/>
</dbReference>
<dbReference type="GO" id="GO:0006508">
    <property type="term" value="P:proteolysis"/>
    <property type="evidence" value="ECO:0007669"/>
    <property type="project" value="UniProtKB-KW"/>
</dbReference>
<keyword evidence="8 9" id="KW-0472">Membrane</keyword>
<evidence type="ECO:0000313" key="12">
    <source>
        <dbReference type="Proteomes" id="UP000033616"/>
    </source>
</evidence>
<organism evidence="11 12">
    <name type="scientific">Orientia chuto str. Dubai</name>
    <dbReference type="NCBI Taxonomy" id="1359168"/>
    <lineage>
        <taxon>Bacteria</taxon>
        <taxon>Pseudomonadati</taxon>
        <taxon>Pseudomonadota</taxon>
        <taxon>Alphaproteobacteria</taxon>
        <taxon>Rickettsiales</taxon>
        <taxon>Rickettsiaceae</taxon>
        <taxon>Rickettsieae</taxon>
        <taxon>Orientia</taxon>
    </lineage>
</organism>
<dbReference type="GO" id="GO:0005886">
    <property type="term" value="C:plasma membrane"/>
    <property type="evidence" value="ECO:0007669"/>
    <property type="project" value="UniProtKB-SubCell"/>
</dbReference>
<comment type="subcellular location">
    <subcellularLocation>
        <location evidence="9">Cell membrane</location>
        <topology evidence="9">Multi-pass membrane protein</topology>
    </subcellularLocation>
</comment>
<dbReference type="Proteomes" id="UP000033616">
    <property type="component" value="Unassembled WGS sequence"/>
</dbReference>
<comment type="similarity">
    <text evidence="1 9 10">Belongs to the peptidase A8 family.</text>
</comment>
<feature type="transmembrane region" description="Helical" evidence="9">
    <location>
        <begin position="131"/>
        <end position="156"/>
    </location>
</feature>
<evidence type="ECO:0000256" key="4">
    <source>
        <dbReference type="ARBA" id="ARBA00022692"/>
    </source>
</evidence>
<keyword evidence="5 9" id="KW-0064">Aspartyl protease</keyword>
<evidence type="ECO:0000256" key="8">
    <source>
        <dbReference type="ARBA" id="ARBA00023136"/>
    </source>
</evidence>
<comment type="function">
    <text evidence="9">This protein specifically catalyzes the removal of signal peptides from prolipoproteins.</text>
</comment>
<comment type="caution">
    <text evidence="11">The sequence shown here is derived from an EMBL/GenBank/DDBJ whole genome shotgun (WGS) entry which is preliminary data.</text>
</comment>
<gene>
    <name evidence="9 11" type="primary">lspA</name>
    <name evidence="11" type="ORF">OCHUTO_0769</name>
</gene>
<keyword evidence="2 9" id="KW-1003">Cell membrane</keyword>
<feature type="transmembrane region" description="Helical" evidence="9">
    <location>
        <begin position="49"/>
        <end position="68"/>
    </location>
</feature>
<keyword evidence="12" id="KW-1185">Reference proteome</keyword>
<feature type="transmembrane region" description="Helical" evidence="9">
    <location>
        <begin position="15"/>
        <end position="37"/>
    </location>
</feature>
<dbReference type="OrthoDB" id="9810259at2"/>
<evidence type="ECO:0000256" key="7">
    <source>
        <dbReference type="ARBA" id="ARBA00022989"/>
    </source>
</evidence>
<evidence type="ECO:0000256" key="1">
    <source>
        <dbReference type="ARBA" id="ARBA00006139"/>
    </source>
</evidence>
<sequence>MGNLLTINNNNRYKLWLLIFGIELLIIDQTLKAFLISFLRKIPEMTIPIFKYFNIVYVWNYGISFGIFNCYNNSNNFFLIVNSAIILCLCYLMTKVEQIFKFNACILIITGGIGNIIDRILYGAVFDFIDIYFIIFNLADLYIFIGTILLTIYYLYYE</sequence>
<dbReference type="STRING" id="1359168.OCHUTO_0769"/>
<evidence type="ECO:0000256" key="5">
    <source>
        <dbReference type="ARBA" id="ARBA00022750"/>
    </source>
</evidence>
<evidence type="ECO:0000256" key="9">
    <source>
        <dbReference type="HAMAP-Rule" id="MF_00161"/>
    </source>
</evidence>
<dbReference type="UniPathway" id="UPA00665"/>
<protein>
    <recommendedName>
        <fullName evidence="9">Lipoprotein signal peptidase</fullName>
        <ecNumber evidence="9">3.4.23.36</ecNumber>
    </recommendedName>
    <alternativeName>
        <fullName evidence="9">Prolipoprotein signal peptidase</fullName>
    </alternativeName>
    <alternativeName>
        <fullName evidence="9">Signal peptidase II</fullName>
        <shortName evidence="9">SPase II</shortName>
    </alternativeName>
</protein>
<evidence type="ECO:0000256" key="10">
    <source>
        <dbReference type="RuleBase" id="RU004181"/>
    </source>
</evidence>
<keyword evidence="7 9" id="KW-1133">Transmembrane helix</keyword>
<accession>A0A0F3MIR9</accession>
<feature type="active site" evidence="9">
    <location>
        <position position="127"/>
    </location>
</feature>
<dbReference type="RefSeq" id="WP_156961290.1">
    <property type="nucleotide sequence ID" value="NZ_LANP01000019.1"/>
</dbReference>
<proteinExistence type="inferred from homology"/>
<dbReference type="InterPro" id="IPR001872">
    <property type="entry name" value="Peptidase_A8"/>
</dbReference>
<feature type="transmembrane region" description="Helical" evidence="9">
    <location>
        <begin position="74"/>
        <end position="92"/>
    </location>
</feature>
<reference evidence="11 12" key="1">
    <citation type="submission" date="2015-02" db="EMBL/GenBank/DDBJ databases">
        <title>Genome Sequencing of Rickettsiales.</title>
        <authorList>
            <person name="Daugherty S.C."/>
            <person name="Su Q."/>
            <person name="Abolude K."/>
            <person name="Beier-Sexton M."/>
            <person name="Carlyon J.A."/>
            <person name="Carter R."/>
            <person name="Day N.P."/>
            <person name="Dumler S.J."/>
            <person name="Dyachenko V."/>
            <person name="Godinez A."/>
            <person name="Kurtti T.J."/>
            <person name="Lichay M."/>
            <person name="Mullins K.E."/>
            <person name="Ott S."/>
            <person name="Pappas-Brown V."/>
            <person name="Paris D.H."/>
            <person name="Patel P."/>
            <person name="Richards A.L."/>
            <person name="Sadzewicz L."/>
            <person name="Sears K."/>
            <person name="Seidman D."/>
            <person name="Sengamalay N."/>
            <person name="Stenos J."/>
            <person name="Tallon L.J."/>
            <person name="Vincent G."/>
            <person name="Fraser C.M."/>
            <person name="Munderloh U."/>
            <person name="Dunning-Hotopp J.C."/>
        </authorList>
    </citation>
    <scope>NUCLEOTIDE SEQUENCE [LARGE SCALE GENOMIC DNA]</scope>
    <source>
        <strain evidence="11 12">Fuller</strain>
    </source>
</reference>
<keyword evidence="6 9" id="KW-0378">Hydrolase</keyword>
<dbReference type="PRINTS" id="PR00781">
    <property type="entry name" value="LIPOSIGPTASE"/>
</dbReference>